<organism evidence="1">
    <name type="scientific">Veillonella atypica</name>
    <dbReference type="NCBI Taxonomy" id="39777"/>
    <lineage>
        <taxon>Bacteria</taxon>
        <taxon>Bacillati</taxon>
        <taxon>Bacillota</taxon>
        <taxon>Negativicutes</taxon>
        <taxon>Veillonellales</taxon>
        <taxon>Veillonellaceae</taxon>
        <taxon>Veillonella</taxon>
    </lineage>
</organism>
<evidence type="ECO:0000313" key="2">
    <source>
        <dbReference type="Proteomes" id="UP000070226"/>
    </source>
</evidence>
<dbReference type="AlphaFoldDB" id="A0A133S6F3"/>
<accession>A0A133S6F3</accession>
<reference evidence="1 2" key="1">
    <citation type="submission" date="2016-01" db="EMBL/GenBank/DDBJ databases">
        <authorList>
            <person name="Oliw E.H."/>
        </authorList>
    </citation>
    <scope>NUCLEOTIDE SEQUENCE [LARGE SCALE GENOMIC DNA]</scope>
    <source>
        <strain evidence="1 2">CMW7756B</strain>
    </source>
</reference>
<dbReference type="PATRIC" id="fig|39777.7.peg.401"/>
<protein>
    <submittedName>
        <fullName evidence="1">Putative selenium-dependent hydroxylase accessory protein YqeC</fullName>
    </submittedName>
</protein>
<dbReference type="Pfam" id="PF19842">
    <property type="entry name" value="YqeC"/>
    <property type="match status" value="1"/>
</dbReference>
<dbReference type="NCBIfam" id="TIGR03172">
    <property type="entry name" value="selenium cofactor biosynthesis protein YqeC"/>
    <property type="match status" value="1"/>
</dbReference>
<evidence type="ECO:0000313" key="1">
    <source>
        <dbReference type="EMBL" id="KXA65265.1"/>
    </source>
</evidence>
<comment type="caution">
    <text evidence="1">The sequence shown here is derived from an EMBL/GenBank/DDBJ whole genome shotgun (WGS) entry which is preliminary data.</text>
</comment>
<dbReference type="RefSeq" id="WP_060807203.1">
    <property type="nucleotide sequence ID" value="NZ_KQ958055.1"/>
</dbReference>
<dbReference type="EMBL" id="LRQT01000007">
    <property type="protein sequence ID" value="KXA65265.1"/>
    <property type="molecule type" value="Genomic_DNA"/>
</dbReference>
<name>A0A133S6F3_9FIRM</name>
<proteinExistence type="predicted"/>
<sequence length="252" mass="28209">MTSQTQYWNRLIQPGIVALVGAGGKTTVLSKLVEYGRLQGQPIVVTTTTQLYESQVAQYEPIYTKDINDVDEYCTKRIQQGYCGAWFNGITRTKVDAVDCESIDGLSALHPNWQIVVEADGAKEKWLKAPKHTEPVIPSQTKTTIGVVNLQMLGASLDEDHVHNLELVQSIVHREEGAIVTPHMLAQIVLHKQGLFQYSKDKKILFCTGYDTVQHRIIDDFISHVVDSDITAIVLADGYKASCEIRRIIQCR</sequence>
<dbReference type="InterPro" id="IPR017587">
    <property type="entry name" value="YqeC"/>
</dbReference>
<dbReference type="STRING" id="39777.B7L28_01600"/>
<gene>
    <name evidence="1" type="ORF">HMPREF3233_00411</name>
</gene>
<dbReference type="Proteomes" id="UP000070226">
    <property type="component" value="Unassembled WGS sequence"/>
</dbReference>